<reference evidence="1" key="1">
    <citation type="journal article" date="2017" name="Nature">
        <title>The genome of Chenopodium quinoa.</title>
        <authorList>
            <person name="Jarvis D.E."/>
            <person name="Ho Y.S."/>
            <person name="Lightfoot D.J."/>
            <person name="Schmoeckel S.M."/>
            <person name="Li B."/>
            <person name="Borm T.J.A."/>
            <person name="Ohyanagi H."/>
            <person name="Mineta K."/>
            <person name="Michell C.T."/>
            <person name="Saber N."/>
            <person name="Kharbatia N.M."/>
            <person name="Rupper R.R."/>
            <person name="Sharp A.R."/>
            <person name="Dally N."/>
            <person name="Boughton B.A."/>
            <person name="Woo Y.H."/>
            <person name="Gao G."/>
            <person name="Schijlen E.G.W.M."/>
            <person name="Guo X."/>
            <person name="Momin A.A."/>
            <person name="Negrao S."/>
            <person name="Al-Babili S."/>
            <person name="Gehring C."/>
            <person name="Roessner U."/>
            <person name="Jung C."/>
            <person name="Murphy K."/>
            <person name="Arold S.T."/>
            <person name="Gojobori T."/>
            <person name="van der Linden C.G."/>
            <person name="van Loo E.N."/>
            <person name="Jellen E.N."/>
            <person name="Maughan P.J."/>
            <person name="Tester M."/>
        </authorList>
    </citation>
    <scope>NUCLEOTIDE SEQUENCE [LARGE SCALE GENOMIC DNA]</scope>
    <source>
        <strain evidence="1">cv. PI 614886</strain>
    </source>
</reference>
<evidence type="ECO:0000313" key="2">
    <source>
        <dbReference type="Proteomes" id="UP000596660"/>
    </source>
</evidence>
<reference evidence="1" key="2">
    <citation type="submission" date="2021-03" db="UniProtKB">
        <authorList>
            <consortium name="EnsemblPlants"/>
        </authorList>
    </citation>
    <scope>IDENTIFICATION</scope>
</reference>
<organism evidence="1 2">
    <name type="scientific">Chenopodium quinoa</name>
    <name type="common">Quinoa</name>
    <dbReference type="NCBI Taxonomy" id="63459"/>
    <lineage>
        <taxon>Eukaryota</taxon>
        <taxon>Viridiplantae</taxon>
        <taxon>Streptophyta</taxon>
        <taxon>Embryophyta</taxon>
        <taxon>Tracheophyta</taxon>
        <taxon>Spermatophyta</taxon>
        <taxon>Magnoliopsida</taxon>
        <taxon>eudicotyledons</taxon>
        <taxon>Gunneridae</taxon>
        <taxon>Pentapetalae</taxon>
        <taxon>Caryophyllales</taxon>
        <taxon>Chenopodiaceae</taxon>
        <taxon>Chenopodioideae</taxon>
        <taxon>Atripliceae</taxon>
        <taxon>Chenopodium</taxon>
    </lineage>
</organism>
<dbReference type="AlphaFoldDB" id="A0A803M063"/>
<name>A0A803M063_CHEQI</name>
<accession>A0A803M063</accession>
<dbReference type="Gramene" id="AUR62021114-RA">
    <property type="protein sequence ID" value="AUR62021114-RA:cds"/>
    <property type="gene ID" value="AUR62021114"/>
</dbReference>
<protein>
    <submittedName>
        <fullName evidence="1">Uncharacterized protein</fullName>
    </submittedName>
</protein>
<keyword evidence="2" id="KW-1185">Reference proteome</keyword>
<evidence type="ECO:0000313" key="1">
    <source>
        <dbReference type="EnsemblPlants" id="AUR62021114-RA:cds"/>
    </source>
</evidence>
<proteinExistence type="predicted"/>
<sequence length="66" mass="6937">MVSMNPSLPEGFYLDANGVALPGLNPFSAPPPEESPATAATATVSLLDVSLVRSMRIEGGFLIKKY</sequence>
<dbReference type="EnsemblPlants" id="AUR62021114-RA">
    <property type="protein sequence ID" value="AUR62021114-RA:cds"/>
    <property type="gene ID" value="AUR62021114"/>
</dbReference>
<dbReference type="Proteomes" id="UP000596660">
    <property type="component" value="Unplaced"/>
</dbReference>